<evidence type="ECO:0000313" key="2">
    <source>
        <dbReference type="EMBL" id="BAQ43752.1"/>
    </source>
</evidence>
<reference evidence="3" key="2">
    <citation type="submission" date="2015-01" db="EMBL/GenBank/DDBJ databases">
        <title>Complete genome sequence of Methylobacterium aquaticum strain 22A.</title>
        <authorList>
            <person name="Tani A."/>
            <person name="Ogura Y."/>
            <person name="Hayashi T."/>
        </authorList>
    </citation>
    <scope>NUCLEOTIDE SEQUENCE [LARGE SCALE GENOMIC DNA]</scope>
    <source>
        <strain evidence="3">MA-22A</strain>
    </source>
</reference>
<dbReference type="RefSeq" id="WP_060845384.1">
    <property type="nucleotide sequence ID" value="NZ_AP014704.1"/>
</dbReference>
<feature type="signal peptide" evidence="1">
    <location>
        <begin position="1"/>
        <end position="27"/>
    </location>
</feature>
<proteinExistence type="predicted"/>
<feature type="chain" id="PRO_5002189046" description="DUF4440 domain-containing protein" evidence="1">
    <location>
        <begin position="28"/>
        <end position="165"/>
    </location>
</feature>
<dbReference type="AlphaFoldDB" id="A0A0C6FAG4"/>
<dbReference type="InterPro" id="IPR006311">
    <property type="entry name" value="TAT_signal"/>
</dbReference>
<dbReference type="KEGG" id="maqu:Maq22A_c01255"/>
<accession>A0A0C6FAG4</accession>
<evidence type="ECO:0008006" key="4">
    <source>
        <dbReference type="Google" id="ProtNLM"/>
    </source>
</evidence>
<protein>
    <recommendedName>
        <fullName evidence="4">DUF4440 domain-containing protein</fullName>
    </recommendedName>
</protein>
<evidence type="ECO:0000256" key="1">
    <source>
        <dbReference type="SAM" id="SignalP"/>
    </source>
</evidence>
<dbReference type="PATRIC" id="fig|270351.10.peg.251"/>
<reference evidence="2 3" key="1">
    <citation type="journal article" date="2015" name="Genome Announc.">
        <title>Complete Genome Sequence of Methylobacterium aquaticum Strain 22A, Isolated from Racomitrium japonicum Moss.</title>
        <authorList>
            <person name="Tani A."/>
            <person name="Ogura Y."/>
            <person name="Hayashi T."/>
            <person name="Kimbara K."/>
        </authorList>
    </citation>
    <scope>NUCLEOTIDE SEQUENCE [LARGE SCALE GENOMIC DNA]</scope>
    <source>
        <strain evidence="2 3">MA-22A</strain>
    </source>
</reference>
<dbReference type="PROSITE" id="PS51318">
    <property type="entry name" value="TAT"/>
    <property type="match status" value="1"/>
</dbReference>
<organism evidence="2 3">
    <name type="scientific">Methylobacterium aquaticum</name>
    <dbReference type="NCBI Taxonomy" id="270351"/>
    <lineage>
        <taxon>Bacteria</taxon>
        <taxon>Pseudomonadati</taxon>
        <taxon>Pseudomonadota</taxon>
        <taxon>Alphaproteobacteria</taxon>
        <taxon>Hyphomicrobiales</taxon>
        <taxon>Methylobacteriaceae</taxon>
        <taxon>Methylobacterium</taxon>
    </lineage>
</organism>
<sequence>MTQRWARTALATSLLTGGAMATAPALAAPAAARAELPSEACKKTEDGFGEFLNAIASDPALRAAYSASPIAERDLRDPARPVARPGEPFRVTIVDNMWFYDEPGRSTAKLARIKLTFKIDGNRMRLGFVKAKFSPEDDLIRTFGAPEAYVFEHIQGCWRLVEHLR</sequence>
<evidence type="ECO:0000313" key="3">
    <source>
        <dbReference type="Proteomes" id="UP000061432"/>
    </source>
</evidence>
<dbReference type="Proteomes" id="UP000061432">
    <property type="component" value="Chromosome"/>
</dbReference>
<dbReference type="EMBL" id="AP014704">
    <property type="protein sequence ID" value="BAQ43752.1"/>
    <property type="molecule type" value="Genomic_DNA"/>
</dbReference>
<gene>
    <name evidence="2" type="ORF">Maq22A_c01255</name>
</gene>
<keyword evidence="1" id="KW-0732">Signal</keyword>
<dbReference type="OrthoDB" id="7449259at2"/>
<name>A0A0C6FAG4_9HYPH</name>